<reference evidence="12 13" key="1">
    <citation type="submission" date="2020-08" db="EMBL/GenBank/DDBJ databases">
        <title>Genomic Encyclopedia of Type Strains, Phase IV (KMG-V): Genome sequencing to study the core and pangenomes of soil and plant-associated prokaryotes.</title>
        <authorList>
            <person name="Whitman W."/>
        </authorList>
    </citation>
    <scope>NUCLEOTIDE SEQUENCE [LARGE SCALE GENOMIC DNA]</scope>
    <source>
        <strain evidence="12 13">ANJLi2</strain>
    </source>
</reference>
<dbReference type="NCBIfam" id="NF008277">
    <property type="entry name" value="PRK11055.1"/>
    <property type="match status" value="1"/>
</dbReference>
<dbReference type="InterPro" id="IPR015443">
    <property type="entry name" value="Aldose_1-epimerase"/>
</dbReference>
<dbReference type="Gene3D" id="2.70.98.10">
    <property type="match status" value="1"/>
</dbReference>
<dbReference type="InterPro" id="IPR008183">
    <property type="entry name" value="Aldose_1/G6P_1-epimerase"/>
</dbReference>
<dbReference type="EMBL" id="JACHCB010000003">
    <property type="protein sequence ID" value="MBB6109087.1"/>
    <property type="molecule type" value="Genomic_DNA"/>
</dbReference>
<dbReference type="PROSITE" id="PS00545">
    <property type="entry name" value="ALDOSE_1_EPIMERASE"/>
    <property type="match status" value="1"/>
</dbReference>
<evidence type="ECO:0000256" key="4">
    <source>
        <dbReference type="ARBA" id="ARBA00006206"/>
    </source>
</evidence>
<comment type="caution">
    <text evidence="12">The sequence shown here is derived from an EMBL/GenBank/DDBJ whole genome shotgun (WGS) entry which is preliminary data.</text>
</comment>
<dbReference type="CDD" id="cd09019">
    <property type="entry name" value="galactose_mutarotase_like"/>
    <property type="match status" value="1"/>
</dbReference>
<evidence type="ECO:0000256" key="3">
    <source>
        <dbReference type="ARBA" id="ARBA00005028"/>
    </source>
</evidence>
<dbReference type="GO" id="GO:0004034">
    <property type="term" value="F:aldose 1-epimerase activity"/>
    <property type="evidence" value="ECO:0007669"/>
    <property type="project" value="UniProtKB-EC"/>
</dbReference>
<evidence type="ECO:0000256" key="7">
    <source>
        <dbReference type="ARBA" id="ARBA00014165"/>
    </source>
</evidence>
<evidence type="ECO:0000256" key="5">
    <source>
        <dbReference type="ARBA" id="ARBA00011245"/>
    </source>
</evidence>
<dbReference type="InterPro" id="IPR047215">
    <property type="entry name" value="Galactose_mutarotase-like"/>
</dbReference>
<protein>
    <recommendedName>
        <fullName evidence="7 11">Aldose 1-epimerase</fullName>
        <ecNumber evidence="6 11">5.1.3.3</ecNumber>
    </recommendedName>
</protein>
<proteinExistence type="inferred from homology"/>
<evidence type="ECO:0000256" key="1">
    <source>
        <dbReference type="ARBA" id="ARBA00001614"/>
    </source>
</evidence>
<evidence type="ECO:0000256" key="6">
    <source>
        <dbReference type="ARBA" id="ARBA00013185"/>
    </source>
</evidence>
<keyword evidence="10 11" id="KW-0119">Carbohydrate metabolism</keyword>
<dbReference type="InterPro" id="IPR011013">
    <property type="entry name" value="Gal_mutarotase_sf_dom"/>
</dbReference>
<accession>A0ABR6PH63</accession>
<evidence type="ECO:0000256" key="9">
    <source>
        <dbReference type="ARBA" id="ARBA00023235"/>
    </source>
</evidence>
<dbReference type="EC" id="5.1.3.3" evidence="6 11"/>
<name>A0ABR6PH63_9SPHI</name>
<dbReference type="PANTHER" id="PTHR10091:SF0">
    <property type="entry name" value="GALACTOSE MUTAROTASE"/>
    <property type="match status" value="1"/>
</dbReference>
<comment type="similarity">
    <text evidence="4 11">Belongs to the aldose epimerase family.</text>
</comment>
<organism evidence="12 13">
    <name type="scientific">Mucilaginibacter lappiensis</name>
    <dbReference type="NCBI Taxonomy" id="354630"/>
    <lineage>
        <taxon>Bacteria</taxon>
        <taxon>Pseudomonadati</taxon>
        <taxon>Bacteroidota</taxon>
        <taxon>Sphingobacteriia</taxon>
        <taxon>Sphingobacteriales</taxon>
        <taxon>Sphingobacteriaceae</taxon>
        <taxon>Mucilaginibacter</taxon>
    </lineage>
</organism>
<comment type="pathway">
    <text evidence="3 11">Carbohydrate metabolism; hexose metabolism.</text>
</comment>
<dbReference type="RefSeq" id="WP_076372468.1">
    <property type="nucleotide sequence ID" value="NZ_FTMG01000003.1"/>
</dbReference>
<comment type="catalytic activity">
    <reaction evidence="1 11">
        <text>alpha-D-glucose = beta-D-glucose</text>
        <dbReference type="Rhea" id="RHEA:10264"/>
        <dbReference type="ChEBI" id="CHEBI:15903"/>
        <dbReference type="ChEBI" id="CHEBI:17925"/>
        <dbReference type="EC" id="5.1.3.3"/>
    </reaction>
</comment>
<dbReference type="InterPro" id="IPR014718">
    <property type="entry name" value="GH-type_carb-bd"/>
</dbReference>
<keyword evidence="13" id="KW-1185">Reference proteome</keyword>
<evidence type="ECO:0000313" key="12">
    <source>
        <dbReference type="EMBL" id="MBB6109087.1"/>
    </source>
</evidence>
<evidence type="ECO:0000256" key="2">
    <source>
        <dbReference type="ARBA" id="ARBA00001913"/>
    </source>
</evidence>
<dbReference type="Pfam" id="PF01263">
    <property type="entry name" value="Aldose_epim"/>
    <property type="match status" value="1"/>
</dbReference>
<evidence type="ECO:0000313" key="13">
    <source>
        <dbReference type="Proteomes" id="UP000541583"/>
    </source>
</evidence>
<dbReference type="SUPFAM" id="SSF74650">
    <property type="entry name" value="Galactose mutarotase-like"/>
    <property type="match status" value="1"/>
</dbReference>
<keyword evidence="8" id="KW-0106">Calcium</keyword>
<dbReference type="PANTHER" id="PTHR10091">
    <property type="entry name" value="ALDOSE-1-EPIMERASE"/>
    <property type="match status" value="1"/>
</dbReference>
<dbReference type="PIRSF" id="PIRSF005096">
    <property type="entry name" value="GALM"/>
    <property type="match status" value="1"/>
</dbReference>
<comment type="cofactor">
    <cofactor evidence="2">
        <name>Ca(2+)</name>
        <dbReference type="ChEBI" id="CHEBI:29108"/>
    </cofactor>
</comment>
<gene>
    <name evidence="12" type="ORF">HDF23_001830</name>
</gene>
<evidence type="ECO:0000256" key="11">
    <source>
        <dbReference type="PIRNR" id="PIRNR005096"/>
    </source>
</evidence>
<sequence length="348" mass="38711">MNKSTTQITHQEWGQHAGEPVYLFKMENTHGAYVELTNYGATLVSVVVPDARGVYSNVVLGFPSLQGYLDDSCYIGSTIGRYANRIGGASFKLDSATWQLENNDGENTNHGGNHGFNTRVFKYAITAEGLFFILQSPDGEGGYPGNLELTVHYQWRDLNELAITYYASTDKRTIANFTNHAYFNLSNNGAKIFDHTLTVHAGSMLQNGTGYIPTGLIEPVGSRKFSNTAIRSKMLVNETYITGLNDCYILDEQPGTYHKLAAELTEKKSGRKLEIFTTCPSLIVYTGDYLLSEHSGHRGERYSPFDGMCLECQYYPDSPTHPNFPSTVLNPGDTYRESIIYKFGTIVV</sequence>
<dbReference type="InterPro" id="IPR018052">
    <property type="entry name" value="Ald1_epimerase_CS"/>
</dbReference>
<keyword evidence="9 11" id="KW-0413">Isomerase</keyword>
<dbReference type="Proteomes" id="UP000541583">
    <property type="component" value="Unassembled WGS sequence"/>
</dbReference>
<comment type="subunit">
    <text evidence="5">Monomer.</text>
</comment>
<evidence type="ECO:0000256" key="10">
    <source>
        <dbReference type="ARBA" id="ARBA00023277"/>
    </source>
</evidence>
<evidence type="ECO:0000256" key="8">
    <source>
        <dbReference type="ARBA" id="ARBA00022837"/>
    </source>
</evidence>